<dbReference type="PROSITE" id="PS51750">
    <property type="entry name" value="BRO_N"/>
    <property type="match status" value="1"/>
</dbReference>
<sequence length="101" mass="10811">MIRTVLLGGTAWFVAADVCRALGINVASGTTNALRPPGADEKGTHPMRTPGGEQRLGIISESGLYKLVMCFDKPEARTFQDWVTRDVLPAIRKDGAPVGTD</sequence>
<feature type="region of interest" description="Disordered" evidence="1">
    <location>
        <begin position="30"/>
        <end position="53"/>
    </location>
</feature>
<dbReference type="PANTHER" id="PTHR36180">
    <property type="entry name" value="DNA-BINDING PROTEIN-RELATED-RELATED"/>
    <property type="match status" value="1"/>
</dbReference>
<gene>
    <name evidence="3" type="ORF">M0638_07155</name>
</gene>
<dbReference type="AlphaFoldDB" id="A0A9X2BT16"/>
<proteinExistence type="predicted"/>
<dbReference type="InterPro" id="IPR003497">
    <property type="entry name" value="BRO_N_domain"/>
</dbReference>
<dbReference type="RefSeq" id="WP_248666278.1">
    <property type="nucleotide sequence ID" value="NZ_JALPRX010000026.1"/>
</dbReference>
<protein>
    <submittedName>
        <fullName evidence="3">Bro-N domain-containing protein</fullName>
    </submittedName>
</protein>
<dbReference type="Proteomes" id="UP001139516">
    <property type="component" value="Unassembled WGS sequence"/>
</dbReference>
<dbReference type="PANTHER" id="PTHR36180:SF2">
    <property type="entry name" value="BRO FAMILY PROTEIN"/>
    <property type="match status" value="1"/>
</dbReference>
<dbReference type="EMBL" id="JALPRX010000026">
    <property type="protein sequence ID" value="MCK8784153.1"/>
    <property type="molecule type" value="Genomic_DNA"/>
</dbReference>
<organism evidence="3 4">
    <name type="scientific">Roseomonas acroporae</name>
    <dbReference type="NCBI Taxonomy" id="2937791"/>
    <lineage>
        <taxon>Bacteria</taxon>
        <taxon>Pseudomonadati</taxon>
        <taxon>Pseudomonadota</taxon>
        <taxon>Alphaproteobacteria</taxon>
        <taxon>Acetobacterales</taxon>
        <taxon>Roseomonadaceae</taxon>
        <taxon>Roseomonas</taxon>
    </lineage>
</organism>
<accession>A0A9X2BT16</accession>
<evidence type="ECO:0000256" key="1">
    <source>
        <dbReference type="SAM" id="MobiDB-lite"/>
    </source>
</evidence>
<name>A0A9X2BT16_9PROT</name>
<reference evidence="3" key="1">
    <citation type="submission" date="2022-04" db="EMBL/GenBank/DDBJ databases">
        <title>Roseomonas acroporae sp. nov., isolated from coral Acropora digitifera.</title>
        <authorList>
            <person name="Sun H."/>
        </authorList>
    </citation>
    <scope>NUCLEOTIDE SEQUENCE</scope>
    <source>
        <strain evidence="3">NAR14</strain>
    </source>
</reference>
<comment type="caution">
    <text evidence="3">The sequence shown here is derived from an EMBL/GenBank/DDBJ whole genome shotgun (WGS) entry which is preliminary data.</text>
</comment>
<evidence type="ECO:0000313" key="4">
    <source>
        <dbReference type="Proteomes" id="UP001139516"/>
    </source>
</evidence>
<keyword evidence="4" id="KW-1185">Reference proteome</keyword>
<feature type="domain" description="Bro-N" evidence="2">
    <location>
        <begin position="1"/>
        <end position="95"/>
    </location>
</feature>
<evidence type="ECO:0000259" key="2">
    <source>
        <dbReference type="PROSITE" id="PS51750"/>
    </source>
</evidence>
<evidence type="ECO:0000313" key="3">
    <source>
        <dbReference type="EMBL" id="MCK8784153.1"/>
    </source>
</evidence>
<dbReference type="Pfam" id="PF02498">
    <property type="entry name" value="Bro-N"/>
    <property type="match status" value="1"/>
</dbReference>
<dbReference type="SMART" id="SM01040">
    <property type="entry name" value="Bro-N"/>
    <property type="match status" value="1"/>
</dbReference>